<protein>
    <submittedName>
        <fullName evidence="1">Uncharacterized protein</fullName>
    </submittedName>
</protein>
<reference evidence="2" key="1">
    <citation type="journal article" date="2018" name="Gigascience">
        <title>Genome assembly of the Pink Ipe (Handroanthus impetiginosus, Bignoniaceae), a highly valued, ecologically keystone Neotropical timber forest tree.</title>
        <authorList>
            <person name="Silva-Junior O.B."/>
            <person name="Grattapaglia D."/>
            <person name="Novaes E."/>
            <person name="Collevatti R.G."/>
        </authorList>
    </citation>
    <scope>NUCLEOTIDE SEQUENCE [LARGE SCALE GENOMIC DNA]</scope>
    <source>
        <strain evidence="2">cv. UFG-1</strain>
    </source>
</reference>
<proteinExistence type="predicted"/>
<dbReference type="Proteomes" id="UP000231279">
    <property type="component" value="Unassembled WGS sequence"/>
</dbReference>
<accession>A0A2G9HLN4</accession>
<dbReference type="AlphaFoldDB" id="A0A2G9HLN4"/>
<comment type="caution">
    <text evidence="1">The sequence shown here is derived from an EMBL/GenBank/DDBJ whole genome shotgun (WGS) entry which is preliminary data.</text>
</comment>
<organism evidence="1 2">
    <name type="scientific">Handroanthus impetiginosus</name>
    <dbReference type="NCBI Taxonomy" id="429701"/>
    <lineage>
        <taxon>Eukaryota</taxon>
        <taxon>Viridiplantae</taxon>
        <taxon>Streptophyta</taxon>
        <taxon>Embryophyta</taxon>
        <taxon>Tracheophyta</taxon>
        <taxon>Spermatophyta</taxon>
        <taxon>Magnoliopsida</taxon>
        <taxon>eudicotyledons</taxon>
        <taxon>Gunneridae</taxon>
        <taxon>Pentapetalae</taxon>
        <taxon>asterids</taxon>
        <taxon>lamiids</taxon>
        <taxon>Lamiales</taxon>
        <taxon>Bignoniaceae</taxon>
        <taxon>Crescentiina</taxon>
        <taxon>Tabebuia alliance</taxon>
        <taxon>Handroanthus</taxon>
    </lineage>
</organism>
<evidence type="ECO:0000313" key="2">
    <source>
        <dbReference type="Proteomes" id="UP000231279"/>
    </source>
</evidence>
<evidence type="ECO:0000313" key="1">
    <source>
        <dbReference type="EMBL" id="PIN18432.1"/>
    </source>
</evidence>
<gene>
    <name evidence="1" type="ORF">CDL12_08899</name>
</gene>
<dbReference type="EMBL" id="NKXS01001464">
    <property type="protein sequence ID" value="PIN18432.1"/>
    <property type="molecule type" value="Genomic_DNA"/>
</dbReference>
<name>A0A2G9HLN4_9LAMI</name>
<sequence>MRKKLPIFAEDAMWKFTQWRDQAVGLDLFLSLTLSSHSADTE</sequence>
<keyword evidence="2" id="KW-1185">Reference proteome</keyword>